<dbReference type="Pfam" id="PF08327">
    <property type="entry name" value="AHSA1"/>
    <property type="match status" value="1"/>
</dbReference>
<dbReference type="CDD" id="cd08892">
    <property type="entry name" value="SRPBCC_Aha1"/>
    <property type="match status" value="1"/>
</dbReference>
<dbReference type="SUPFAM" id="SSF55961">
    <property type="entry name" value="Bet v1-like"/>
    <property type="match status" value="1"/>
</dbReference>
<dbReference type="STRING" id="1071383.J7R002"/>
<dbReference type="PANTHER" id="PTHR13009">
    <property type="entry name" value="HEAT SHOCK PROTEIN 90 HSP90 CO-CHAPERONE AHA-1"/>
    <property type="match status" value="1"/>
</dbReference>
<evidence type="ECO:0000256" key="2">
    <source>
        <dbReference type="SAM" id="MobiDB-lite"/>
    </source>
</evidence>
<dbReference type="SUPFAM" id="SSF103111">
    <property type="entry name" value="Activator of Hsp90 ATPase, Aha1"/>
    <property type="match status" value="1"/>
</dbReference>
<feature type="region of interest" description="Disordered" evidence="2">
    <location>
        <begin position="172"/>
        <end position="208"/>
    </location>
</feature>
<dbReference type="EMBL" id="HE978314">
    <property type="protein sequence ID" value="CCK68120.1"/>
    <property type="molecule type" value="Genomic_DNA"/>
</dbReference>
<dbReference type="GO" id="GO:0051087">
    <property type="term" value="F:protein-folding chaperone binding"/>
    <property type="evidence" value="ECO:0007669"/>
    <property type="project" value="EnsemblFungi"/>
</dbReference>
<dbReference type="SMART" id="SM01000">
    <property type="entry name" value="Aha1_N"/>
    <property type="match status" value="1"/>
</dbReference>
<feature type="domain" description="Activator of Hsp90 ATPase AHSA1-like N-terminal" evidence="3">
    <location>
        <begin position="13"/>
        <end position="148"/>
    </location>
</feature>
<dbReference type="RefSeq" id="XP_022462366.1">
    <property type="nucleotide sequence ID" value="XM_022608774.1"/>
</dbReference>
<dbReference type="Pfam" id="PF09229">
    <property type="entry name" value="Aha1_N"/>
    <property type="match status" value="1"/>
</dbReference>
<accession>J7R002</accession>
<reference evidence="5" key="2">
    <citation type="submission" date="2012-08" db="EMBL/GenBank/DDBJ databases">
        <title>Genome sequence of Kazachstania naganishii.</title>
        <authorList>
            <person name="Gordon J.L."/>
            <person name="Armisen D."/>
            <person name="Proux-Wera E."/>
            <person name="OhEigeartaigh S.S."/>
            <person name="Byrne K.P."/>
            <person name="Wolfe K.H."/>
        </authorList>
    </citation>
    <scope>NUCLEOTIDE SEQUENCE [LARGE SCALE GENOMIC DNA]</scope>
    <source>
        <strain evidence="5">ATCC MYA-139 / BCRC 22969 / CBS 8797 / CCRC 22969 / KCTC 17520 / NBRC 10181 / NCYC 3082</strain>
    </source>
</reference>
<dbReference type="PANTHER" id="PTHR13009:SF22">
    <property type="entry name" value="LD43819P"/>
    <property type="match status" value="1"/>
</dbReference>
<dbReference type="Gene3D" id="3.15.10.20">
    <property type="entry name" value="Activator of Hsp90 ATPase Aha1, N-terminal domain"/>
    <property type="match status" value="1"/>
</dbReference>
<gene>
    <name evidence="4" type="primary">KNAG0A04470</name>
    <name evidence="4" type="ordered locus">KNAG_0A04470</name>
</gene>
<comment type="similarity">
    <text evidence="1">Belongs to the AHA1 family.</text>
</comment>
<sequence length="352" mass="39984">MVVNNPNNWHWVDKNCISWAREYFNGKLPGLNTGDKDTATKYAEITSVSSLEGDCEVNQRKGKVISLFDLQVVMLIKGFVGDEQFEGSITVPEVAFDSSATDYQFDISVYKETVKLNEVKETIRANLVPQLRDIFQQFGKDLLVTHGNDIQVPENEVKSVFTKANQQSSLNASKKAEEAVKNQQQQQQSATTSSANSQSKSSTGHVGNTTTIHLEPSFNVQAFEIFNTFIDKERIIIWSRSKIHEYNDNTNNGSQYLMVGDMFDLFDGNITSELLESKLGTKLVLKWRLRDWPANVYSTLDMDFHESEEYHETKVQITWSGIPVGEEDRVRANFENYYVKPIKLTFGFGIVL</sequence>
<dbReference type="Proteomes" id="UP000006310">
    <property type="component" value="Chromosome 1"/>
</dbReference>
<dbReference type="GO" id="GO:0006606">
    <property type="term" value="P:protein import into nucleus"/>
    <property type="evidence" value="ECO:0007669"/>
    <property type="project" value="EnsemblFungi"/>
</dbReference>
<dbReference type="OMA" id="GDCEVNQ"/>
<dbReference type="GeneID" id="34523755"/>
<dbReference type="GO" id="GO:0005634">
    <property type="term" value="C:nucleus"/>
    <property type="evidence" value="ECO:0007669"/>
    <property type="project" value="EnsemblFungi"/>
</dbReference>
<dbReference type="InterPro" id="IPR023393">
    <property type="entry name" value="START-like_dom_sf"/>
</dbReference>
<dbReference type="InterPro" id="IPR015310">
    <property type="entry name" value="AHSA1-like_N"/>
</dbReference>
<dbReference type="GO" id="GO:0005829">
    <property type="term" value="C:cytosol"/>
    <property type="evidence" value="ECO:0007669"/>
    <property type="project" value="TreeGrafter"/>
</dbReference>
<dbReference type="GO" id="GO:0001671">
    <property type="term" value="F:ATPase activator activity"/>
    <property type="evidence" value="ECO:0007669"/>
    <property type="project" value="EnsemblFungi"/>
</dbReference>
<reference evidence="4 5" key="1">
    <citation type="journal article" date="2011" name="Proc. Natl. Acad. Sci. U.S.A.">
        <title>Evolutionary erosion of yeast sex chromosomes by mating-type switching accidents.</title>
        <authorList>
            <person name="Gordon J.L."/>
            <person name="Armisen D."/>
            <person name="Proux-Wera E."/>
            <person name="Oheigeartaigh S.S."/>
            <person name="Byrne K.P."/>
            <person name="Wolfe K.H."/>
        </authorList>
    </citation>
    <scope>NUCLEOTIDE SEQUENCE [LARGE SCALE GENOMIC DNA]</scope>
    <source>
        <strain evidence="5">ATCC MYA-139 / BCRC 22969 / CBS 8797 / CCRC 22969 / KCTC 17520 / NBRC 10181 / NCYC 3082</strain>
    </source>
</reference>
<dbReference type="eggNOG" id="KOG2936">
    <property type="taxonomic scope" value="Eukaryota"/>
</dbReference>
<feature type="compositionally biased region" description="Low complexity" evidence="2">
    <location>
        <begin position="181"/>
        <end position="202"/>
    </location>
</feature>
<evidence type="ECO:0000313" key="5">
    <source>
        <dbReference type="Proteomes" id="UP000006310"/>
    </source>
</evidence>
<name>J7R002_HUIN7</name>
<organism evidence="4 5">
    <name type="scientific">Huiozyma naganishii (strain ATCC MYA-139 / BCRC 22969 / CBS 8797 / KCTC 17520 / NBRC 10181 / NCYC 3082 / Yp74L-3)</name>
    <name type="common">Yeast</name>
    <name type="synonym">Kazachstania naganishii</name>
    <dbReference type="NCBI Taxonomy" id="1071383"/>
    <lineage>
        <taxon>Eukaryota</taxon>
        <taxon>Fungi</taxon>
        <taxon>Dikarya</taxon>
        <taxon>Ascomycota</taxon>
        <taxon>Saccharomycotina</taxon>
        <taxon>Saccharomycetes</taxon>
        <taxon>Saccharomycetales</taxon>
        <taxon>Saccharomycetaceae</taxon>
        <taxon>Huiozyma</taxon>
    </lineage>
</organism>
<evidence type="ECO:0000313" key="4">
    <source>
        <dbReference type="EMBL" id="CCK68120.1"/>
    </source>
</evidence>
<protein>
    <recommendedName>
        <fullName evidence="3">Activator of Hsp90 ATPase AHSA1-like N-terminal domain-containing protein</fullName>
    </recommendedName>
</protein>
<dbReference type="InterPro" id="IPR036338">
    <property type="entry name" value="Aha1"/>
</dbReference>
<evidence type="ECO:0000259" key="3">
    <source>
        <dbReference type="SMART" id="SM01000"/>
    </source>
</evidence>
<dbReference type="OrthoDB" id="567237at2759"/>
<dbReference type="KEGG" id="kng:KNAG_0A04470"/>
<proteinExistence type="inferred from homology"/>
<dbReference type="HOGENOM" id="CLU_049046_1_0_1"/>
<keyword evidence="5" id="KW-1185">Reference proteome</keyword>
<dbReference type="AlphaFoldDB" id="J7R002"/>
<evidence type="ECO:0000256" key="1">
    <source>
        <dbReference type="ARBA" id="ARBA00006817"/>
    </source>
</evidence>
<dbReference type="Gene3D" id="3.30.530.20">
    <property type="match status" value="1"/>
</dbReference>
<dbReference type="GO" id="GO:0006457">
    <property type="term" value="P:protein folding"/>
    <property type="evidence" value="ECO:0007669"/>
    <property type="project" value="EnsemblFungi"/>
</dbReference>
<dbReference type="InterPro" id="IPR013538">
    <property type="entry name" value="ASHA1/2-like_C"/>
</dbReference>